<dbReference type="GeneID" id="38118450"/>
<dbReference type="Proteomes" id="UP000256690">
    <property type="component" value="Unassembled WGS sequence"/>
</dbReference>
<dbReference type="Gene3D" id="3.30.70.100">
    <property type="match status" value="1"/>
</dbReference>
<keyword evidence="3" id="KW-1185">Reference proteome</keyword>
<gene>
    <name evidence="2" type="ORF">DSM5745_08080</name>
</gene>
<protein>
    <submittedName>
        <fullName evidence="2">Uncharacterized protein</fullName>
    </submittedName>
</protein>
<proteinExistence type="predicted"/>
<name>A0A3D8R936_9EURO</name>
<dbReference type="EMBL" id="PVWQ01000010">
    <property type="protein sequence ID" value="RDW70569.1"/>
    <property type="molecule type" value="Genomic_DNA"/>
</dbReference>
<comment type="caution">
    <text evidence="2">The sequence shown here is derived from an EMBL/GenBank/DDBJ whole genome shotgun (WGS) entry which is preliminary data.</text>
</comment>
<evidence type="ECO:0000313" key="3">
    <source>
        <dbReference type="Proteomes" id="UP000256690"/>
    </source>
</evidence>
<dbReference type="OrthoDB" id="3830579at2759"/>
<sequence>MPDPPSSPKSPSNQPSNPTQIASPPLAHPTPPQPAQILTFIIRPSARIEDARTSDGEPWTQALDIIREWPGFRALYWGRRVEIEDEEKVQVVVFRDKISQHHAFLPSGRWVSLQQLLEPLYPSSPTQKDRPQRMG</sequence>
<feature type="compositionally biased region" description="Low complexity" evidence="1">
    <location>
        <begin position="9"/>
        <end position="25"/>
    </location>
</feature>
<organism evidence="2 3">
    <name type="scientific">Aspergillus mulundensis</name>
    <dbReference type="NCBI Taxonomy" id="1810919"/>
    <lineage>
        <taxon>Eukaryota</taxon>
        <taxon>Fungi</taxon>
        <taxon>Dikarya</taxon>
        <taxon>Ascomycota</taxon>
        <taxon>Pezizomycotina</taxon>
        <taxon>Eurotiomycetes</taxon>
        <taxon>Eurotiomycetidae</taxon>
        <taxon>Eurotiales</taxon>
        <taxon>Aspergillaceae</taxon>
        <taxon>Aspergillus</taxon>
        <taxon>Aspergillus subgen. Nidulantes</taxon>
    </lineage>
</organism>
<evidence type="ECO:0000313" key="2">
    <source>
        <dbReference type="EMBL" id="RDW70569.1"/>
    </source>
</evidence>
<evidence type="ECO:0000256" key="1">
    <source>
        <dbReference type="SAM" id="MobiDB-lite"/>
    </source>
</evidence>
<feature type="region of interest" description="Disordered" evidence="1">
    <location>
        <begin position="1"/>
        <end position="33"/>
    </location>
</feature>
<reference evidence="2 3" key="1">
    <citation type="journal article" date="2018" name="IMA Fungus">
        <title>IMA Genome-F 9: Draft genome sequence of Annulohypoxylon stygium, Aspergillus mulundensis, Berkeleyomyces basicola (syn. Thielaviopsis basicola), Ceratocystis smalleyi, two Cercospora beticola strains, Coleophoma cylindrospora, Fusarium fracticaudum, Phialophora cf. hyalina, and Morchella septimelata.</title>
        <authorList>
            <person name="Wingfield B.D."/>
            <person name="Bills G.F."/>
            <person name="Dong Y."/>
            <person name="Huang W."/>
            <person name="Nel W.J."/>
            <person name="Swalarsk-Parry B.S."/>
            <person name="Vaghefi N."/>
            <person name="Wilken P.M."/>
            <person name="An Z."/>
            <person name="de Beer Z.W."/>
            <person name="De Vos L."/>
            <person name="Chen L."/>
            <person name="Duong T.A."/>
            <person name="Gao Y."/>
            <person name="Hammerbacher A."/>
            <person name="Kikkert J.R."/>
            <person name="Li Y."/>
            <person name="Li H."/>
            <person name="Li K."/>
            <person name="Li Q."/>
            <person name="Liu X."/>
            <person name="Ma X."/>
            <person name="Naidoo K."/>
            <person name="Pethybridge S.J."/>
            <person name="Sun J."/>
            <person name="Steenkamp E.T."/>
            <person name="van der Nest M.A."/>
            <person name="van Wyk S."/>
            <person name="Wingfield M.J."/>
            <person name="Xiong C."/>
            <person name="Yue Q."/>
            <person name="Zhang X."/>
        </authorList>
    </citation>
    <scope>NUCLEOTIDE SEQUENCE [LARGE SCALE GENOMIC DNA]</scope>
    <source>
        <strain evidence="2 3">DSM 5745</strain>
    </source>
</reference>
<dbReference type="RefSeq" id="XP_026601100.1">
    <property type="nucleotide sequence ID" value="XM_026750096.1"/>
</dbReference>
<accession>A0A3D8R936</accession>
<dbReference type="AlphaFoldDB" id="A0A3D8R936"/>